<dbReference type="PANTHER" id="PTHR20855">
    <property type="entry name" value="ADIPOR/PROGESTIN RECEPTOR-RELATED"/>
    <property type="match status" value="1"/>
</dbReference>
<evidence type="ECO:0000313" key="9">
    <source>
        <dbReference type="EMBL" id="OGF19897.1"/>
    </source>
</evidence>
<dbReference type="Pfam" id="PF03006">
    <property type="entry name" value="HlyIII"/>
    <property type="match status" value="1"/>
</dbReference>
<dbReference type="Proteomes" id="UP000178682">
    <property type="component" value="Unassembled WGS sequence"/>
</dbReference>
<dbReference type="InterPro" id="IPR004254">
    <property type="entry name" value="AdipoR/HlyIII-related"/>
</dbReference>
<dbReference type="InterPro" id="IPR005744">
    <property type="entry name" value="Hy-lIII"/>
</dbReference>
<evidence type="ECO:0008006" key="11">
    <source>
        <dbReference type="Google" id="ProtNLM"/>
    </source>
</evidence>
<evidence type="ECO:0000313" key="10">
    <source>
        <dbReference type="Proteomes" id="UP000178682"/>
    </source>
</evidence>
<feature type="transmembrane region" description="Helical" evidence="8">
    <location>
        <begin position="162"/>
        <end position="185"/>
    </location>
</feature>
<feature type="transmembrane region" description="Helical" evidence="8">
    <location>
        <begin position="197"/>
        <end position="218"/>
    </location>
</feature>
<feature type="transmembrane region" description="Helical" evidence="8">
    <location>
        <begin position="84"/>
        <end position="102"/>
    </location>
</feature>
<dbReference type="EMBL" id="MFFX01000005">
    <property type="protein sequence ID" value="OGF19897.1"/>
    <property type="molecule type" value="Genomic_DNA"/>
</dbReference>
<comment type="caution">
    <text evidence="9">The sequence shown here is derived from an EMBL/GenBank/DDBJ whole genome shotgun (WGS) entry which is preliminary data.</text>
</comment>
<keyword evidence="3" id="KW-1003">Cell membrane</keyword>
<dbReference type="GO" id="GO:0005886">
    <property type="term" value="C:plasma membrane"/>
    <property type="evidence" value="ECO:0007669"/>
    <property type="project" value="UniProtKB-SubCell"/>
</dbReference>
<comment type="similarity">
    <text evidence="2">Belongs to the UPF0073 (Hly-III) family.</text>
</comment>
<dbReference type="NCBIfam" id="TIGR01065">
    <property type="entry name" value="hlyIII"/>
    <property type="match status" value="1"/>
</dbReference>
<feature type="transmembrane region" description="Helical" evidence="8">
    <location>
        <begin position="43"/>
        <end position="64"/>
    </location>
</feature>
<accession>A0A1F5RZM4</accession>
<keyword evidence="4 8" id="KW-0812">Transmembrane</keyword>
<evidence type="ECO:0000256" key="1">
    <source>
        <dbReference type="ARBA" id="ARBA00004651"/>
    </source>
</evidence>
<feature type="binding site" evidence="7">
    <location>
        <position position="195"/>
    </location>
    <ligand>
        <name>Zn(2+)</name>
        <dbReference type="ChEBI" id="CHEBI:29105"/>
    </ligand>
</feature>
<gene>
    <name evidence="9" type="ORF">A3G56_03335</name>
</gene>
<feature type="transmembrane region" description="Helical" evidence="8">
    <location>
        <begin position="134"/>
        <end position="156"/>
    </location>
</feature>
<feature type="transmembrane region" description="Helical" evidence="8">
    <location>
        <begin position="108"/>
        <end position="127"/>
    </location>
</feature>
<reference evidence="9 10" key="1">
    <citation type="journal article" date="2016" name="Nat. Commun.">
        <title>Thousands of microbial genomes shed light on interconnected biogeochemical processes in an aquifer system.</title>
        <authorList>
            <person name="Anantharaman K."/>
            <person name="Brown C.T."/>
            <person name="Hug L.A."/>
            <person name="Sharon I."/>
            <person name="Castelle C.J."/>
            <person name="Probst A.J."/>
            <person name="Thomas B.C."/>
            <person name="Singh A."/>
            <person name="Wilkins M.J."/>
            <person name="Karaoz U."/>
            <person name="Brodie E.L."/>
            <person name="Williams K.H."/>
            <person name="Hubbard S.S."/>
            <person name="Banfield J.F."/>
        </authorList>
    </citation>
    <scope>NUCLEOTIDE SEQUENCE [LARGE SCALE GENOMIC DNA]</scope>
</reference>
<dbReference type="GO" id="GO:0140911">
    <property type="term" value="F:pore-forming activity"/>
    <property type="evidence" value="ECO:0007669"/>
    <property type="project" value="InterPro"/>
</dbReference>
<sequence length="220" mass="24153">MTEEKQLPRELISSLTHLIGALSSIAGLAILVSLAAARDASPWHIVSFAIFGASLILTYGTSAAYHLTTSGSAKKETLRRLDHAMIYILIAGTYTPVSLVPLRGGWGWSLFGAVWGIGLIGAVWKLAGWRLPPALSGVSYLLLGWLIIIAIVPLLQSVPLPAFWWLFAGGMFYTIGVIFFGLGGNMPAKRWFGMHEIFHLFVMAGSFAHFWMMLKYIMRI</sequence>
<comment type="subcellular location">
    <subcellularLocation>
        <location evidence="1">Cell membrane</location>
        <topology evidence="1">Multi-pass membrane protein</topology>
    </subcellularLocation>
</comment>
<protein>
    <recommendedName>
        <fullName evidence="11">Hemolysin</fullName>
    </recommendedName>
</protein>
<organism evidence="9 10">
    <name type="scientific">Candidatus Falkowbacteria bacterium RIFCSPLOWO2_12_FULL_45_10</name>
    <dbReference type="NCBI Taxonomy" id="1797990"/>
    <lineage>
        <taxon>Bacteria</taxon>
        <taxon>Candidatus Falkowiibacteriota</taxon>
    </lineage>
</organism>
<proteinExistence type="inferred from homology"/>
<feature type="transmembrane region" description="Helical" evidence="8">
    <location>
        <begin position="12"/>
        <end position="37"/>
    </location>
</feature>
<feature type="binding site" evidence="7">
    <location>
        <position position="199"/>
    </location>
    <ligand>
        <name>Zn(2+)</name>
        <dbReference type="ChEBI" id="CHEBI:29105"/>
    </ligand>
</feature>
<keyword evidence="6 8" id="KW-0472">Membrane</keyword>
<keyword evidence="5 8" id="KW-1133">Transmembrane helix</keyword>
<evidence type="ECO:0000256" key="7">
    <source>
        <dbReference type="PIRSR" id="PIRSR604254-1"/>
    </source>
</evidence>
<evidence type="ECO:0000256" key="5">
    <source>
        <dbReference type="ARBA" id="ARBA00022989"/>
    </source>
</evidence>
<evidence type="ECO:0000256" key="3">
    <source>
        <dbReference type="ARBA" id="ARBA00022475"/>
    </source>
</evidence>
<evidence type="ECO:0000256" key="6">
    <source>
        <dbReference type="ARBA" id="ARBA00023136"/>
    </source>
</evidence>
<evidence type="ECO:0000256" key="2">
    <source>
        <dbReference type="ARBA" id="ARBA00008488"/>
    </source>
</evidence>
<evidence type="ECO:0000256" key="8">
    <source>
        <dbReference type="SAM" id="Phobius"/>
    </source>
</evidence>
<dbReference type="AlphaFoldDB" id="A0A1F5RZM4"/>
<dbReference type="PANTHER" id="PTHR20855:SF3">
    <property type="entry name" value="LD03007P"/>
    <property type="match status" value="1"/>
</dbReference>
<keyword evidence="7" id="KW-0862">Zinc</keyword>
<name>A0A1F5RZM4_9BACT</name>
<keyword evidence="7" id="KW-0479">Metal-binding</keyword>
<dbReference type="GO" id="GO:0046872">
    <property type="term" value="F:metal ion binding"/>
    <property type="evidence" value="ECO:0007669"/>
    <property type="project" value="UniProtKB-KW"/>
</dbReference>
<evidence type="ECO:0000256" key="4">
    <source>
        <dbReference type="ARBA" id="ARBA00022692"/>
    </source>
</evidence>
<feature type="binding site" evidence="7">
    <location>
        <position position="66"/>
    </location>
    <ligand>
        <name>Zn(2+)</name>
        <dbReference type="ChEBI" id="CHEBI:29105"/>
    </ligand>
</feature>